<gene>
    <name evidence="18" type="ORF">ATE48_00465</name>
</gene>
<dbReference type="PANTHER" id="PTHR42878:SF13">
    <property type="entry name" value="HISTIDINE KINASE"/>
    <property type="match status" value="1"/>
</dbReference>
<keyword evidence="5" id="KW-0597">Phosphoprotein</keyword>
<keyword evidence="4" id="KW-1003">Cell membrane</keyword>
<dbReference type="InterPro" id="IPR003594">
    <property type="entry name" value="HATPase_dom"/>
</dbReference>
<dbReference type="GO" id="GO:0030295">
    <property type="term" value="F:protein kinase activator activity"/>
    <property type="evidence" value="ECO:0007669"/>
    <property type="project" value="TreeGrafter"/>
</dbReference>
<dbReference type="InterPro" id="IPR000014">
    <property type="entry name" value="PAS"/>
</dbReference>
<evidence type="ECO:0000256" key="5">
    <source>
        <dbReference type="ARBA" id="ARBA00022553"/>
    </source>
</evidence>
<dbReference type="GO" id="GO:0000156">
    <property type="term" value="F:phosphorelay response regulator activity"/>
    <property type="evidence" value="ECO:0007669"/>
    <property type="project" value="TreeGrafter"/>
</dbReference>
<evidence type="ECO:0000256" key="12">
    <source>
        <dbReference type="ARBA" id="ARBA00023012"/>
    </source>
</evidence>
<evidence type="ECO:0000313" key="19">
    <source>
        <dbReference type="Proteomes" id="UP000092498"/>
    </source>
</evidence>
<keyword evidence="8" id="KW-0547">Nucleotide-binding</keyword>
<feature type="transmembrane region" description="Helical" evidence="14">
    <location>
        <begin position="24"/>
        <end position="46"/>
    </location>
</feature>
<evidence type="ECO:0000313" key="18">
    <source>
        <dbReference type="EMBL" id="ANP44500.1"/>
    </source>
</evidence>
<dbReference type="PROSITE" id="PS50109">
    <property type="entry name" value="HIS_KIN"/>
    <property type="match status" value="1"/>
</dbReference>
<dbReference type="KEGG" id="cbot:ATE48_00465"/>
<dbReference type="CDD" id="cd00130">
    <property type="entry name" value="PAS"/>
    <property type="match status" value="1"/>
</dbReference>
<evidence type="ECO:0000259" key="15">
    <source>
        <dbReference type="PROSITE" id="PS50109"/>
    </source>
</evidence>
<dbReference type="GO" id="GO:0007234">
    <property type="term" value="P:osmosensory signaling via phosphorelay pathway"/>
    <property type="evidence" value="ECO:0007669"/>
    <property type="project" value="TreeGrafter"/>
</dbReference>
<keyword evidence="10" id="KW-0067">ATP-binding</keyword>
<dbReference type="SUPFAM" id="SSF55874">
    <property type="entry name" value="ATPase domain of HSP90 chaperone/DNA topoisomerase II/histidine kinase"/>
    <property type="match status" value="1"/>
</dbReference>
<keyword evidence="19" id="KW-1185">Reference proteome</keyword>
<evidence type="ECO:0000256" key="3">
    <source>
        <dbReference type="ARBA" id="ARBA00012438"/>
    </source>
</evidence>
<evidence type="ECO:0000256" key="10">
    <source>
        <dbReference type="ARBA" id="ARBA00022840"/>
    </source>
</evidence>
<dbReference type="InterPro" id="IPR004358">
    <property type="entry name" value="Sig_transdc_His_kin-like_C"/>
</dbReference>
<dbReference type="PROSITE" id="PS50885">
    <property type="entry name" value="HAMP"/>
    <property type="match status" value="1"/>
</dbReference>
<organism evidence="18 19">
    <name type="scientific">Candidatus Viadribacter manganicus</name>
    <dbReference type="NCBI Taxonomy" id="1759059"/>
    <lineage>
        <taxon>Bacteria</taxon>
        <taxon>Pseudomonadati</taxon>
        <taxon>Pseudomonadota</taxon>
        <taxon>Alphaproteobacteria</taxon>
        <taxon>Hyphomonadales</taxon>
        <taxon>Hyphomonadaceae</taxon>
        <taxon>Candidatus Viadribacter</taxon>
    </lineage>
</organism>
<dbReference type="SMART" id="SM00091">
    <property type="entry name" value="PAS"/>
    <property type="match status" value="1"/>
</dbReference>
<dbReference type="EC" id="2.7.13.3" evidence="3"/>
<reference evidence="18 19" key="1">
    <citation type="submission" date="2015-11" db="EMBL/GenBank/DDBJ databases">
        <title>Whole-Genome Sequence of Candidatus Oderbacter manganicum from the National Park Lower Oder Valley, Germany.</title>
        <authorList>
            <person name="Braun B."/>
            <person name="Liere K."/>
            <person name="Szewzyk U."/>
        </authorList>
    </citation>
    <scope>NUCLEOTIDE SEQUENCE [LARGE SCALE GENOMIC DNA]</scope>
    <source>
        <strain evidence="18 19">OTSz_A_272</strain>
    </source>
</reference>
<accession>A0A1B1AD73</accession>
<dbReference type="RefSeq" id="WP_083197086.1">
    <property type="nucleotide sequence ID" value="NZ_CP013244.1"/>
</dbReference>
<evidence type="ECO:0000259" key="16">
    <source>
        <dbReference type="PROSITE" id="PS50112"/>
    </source>
</evidence>
<dbReference type="InterPro" id="IPR035965">
    <property type="entry name" value="PAS-like_dom_sf"/>
</dbReference>
<keyword evidence="6" id="KW-0808">Transferase</keyword>
<feature type="domain" description="Histidine kinase" evidence="15">
    <location>
        <begin position="509"/>
        <end position="730"/>
    </location>
</feature>
<dbReference type="PRINTS" id="PR00344">
    <property type="entry name" value="BCTRLSENSOR"/>
</dbReference>
<dbReference type="GO" id="GO:0005524">
    <property type="term" value="F:ATP binding"/>
    <property type="evidence" value="ECO:0007669"/>
    <property type="project" value="UniProtKB-KW"/>
</dbReference>
<dbReference type="SMART" id="SM00388">
    <property type="entry name" value="HisKA"/>
    <property type="match status" value="1"/>
</dbReference>
<dbReference type="SUPFAM" id="SSF55785">
    <property type="entry name" value="PYP-like sensor domain (PAS domain)"/>
    <property type="match status" value="1"/>
</dbReference>
<dbReference type="GO" id="GO:0000155">
    <property type="term" value="F:phosphorelay sensor kinase activity"/>
    <property type="evidence" value="ECO:0007669"/>
    <property type="project" value="InterPro"/>
</dbReference>
<comment type="subcellular location">
    <subcellularLocation>
        <location evidence="2">Cell membrane</location>
        <topology evidence="2">Multi-pass membrane protein</topology>
    </subcellularLocation>
</comment>
<dbReference type="OrthoDB" id="9776727at2"/>
<dbReference type="Pfam" id="PF19312">
    <property type="entry name" value="NtrY_N"/>
    <property type="match status" value="1"/>
</dbReference>
<dbReference type="Gene3D" id="1.10.287.130">
    <property type="match status" value="1"/>
</dbReference>
<dbReference type="SUPFAM" id="SSF158472">
    <property type="entry name" value="HAMP domain-like"/>
    <property type="match status" value="1"/>
</dbReference>
<feature type="transmembrane region" description="Helical" evidence="14">
    <location>
        <begin position="58"/>
        <end position="82"/>
    </location>
</feature>
<dbReference type="InterPro" id="IPR013767">
    <property type="entry name" value="PAS_fold"/>
</dbReference>
<evidence type="ECO:0000256" key="1">
    <source>
        <dbReference type="ARBA" id="ARBA00000085"/>
    </source>
</evidence>
<dbReference type="STRING" id="1759059.ATE48_00465"/>
<dbReference type="InterPro" id="IPR017232">
    <property type="entry name" value="NtrY"/>
</dbReference>
<dbReference type="SUPFAM" id="SSF47384">
    <property type="entry name" value="Homodimeric domain of signal transducing histidine kinase"/>
    <property type="match status" value="1"/>
</dbReference>
<keyword evidence="12" id="KW-0902">Two-component regulatory system</keyword>
<dbReference type="InterPro" id="IPR003661">
    <property type="entry name" value="HisK_dim/P_dom"/>
</dbReference>
<dbReference type="CDD" id="cd00082">
    <property type="entry name" value="HisKA"/>
    <property type="match status" value="1"/>
</dbReference>
<dbReference type="Proteomes" id="UP000092498">
    <property type="component" value="Chromosome"/>
</dbReference>
<evidence type="ECO:0000256" key="2">
    <source>
        <dbReference type="ARBA" id="ARBA00004651"/>
    </source>
</evidence>
<dbReference type="InterPro" id="IPR050351">
    <property type="entry name" value="BphY/WalK/GraS-like"/>
</dbReference>
<proteinExistence type="predicted"/>
<dbReference type="Pfam" id="PF00672">
    <property type="entry name" value="HAMP"/>
    <property type="match status" value="1"/>
</dbReference>
<dbReference type="InParanoid" id="A0A1B1AD73"/>
<evidence type="ECO:0000259" key="17">
    <source>
        <dbReference type="PROSITE" id="PS50885"/>
    </source>
</evidence>
<dbReference type="Pfam" id="PF00512">
    <property type="entry name" value="HisKA"/>
    <property type="match status" value="1"/>
</dbReference>
<protein>
    <recommendedName>
        <fullName evidence="3">histidine kinase</fullName>
        <ecNumber evidence="3">2.7.13.3</ecNumber>
    </recommendedName>
</protein>
<name>A0A1B1AD73_9PROT</name>
<dbReference type="PANTHER" id="PTHR42878">
    <property type="entry name" value="TWO-COMPONENT HISTIDINE KINASE"/>
    <property type="match status" value="1"/>
</dbReference>
<dbReference type="SMART" id="SM00304">
    <property type="entry name" value="HAMP"/>
    <property type="match status" value="1"/>
</dbReference>
<evidence type="ECO:0000256" key="7">
    <source>
        <dbReference type="ARBA" id="ARBA00022692"/>
    </source>
</evidence>
<keyword evidence="13 14" id="KW-0472">Membrane</keyword>
<evidence type="ECO:0000256" key="9">
    <source>
        <dbReference type="ARBA" id="ARBA00022777"/>
    </source>
</evidence>
<dbReference type="Gene3D" id="6.10.340.10">
    <property type="match status" value="1"/>
</dbReference>
<evidence type="ECO:0000256" key="14">
    <source>
        <dbReference type="SAM" id="Phobius"/>
    </source>
</evidence>
<dbReference type="InterPro" id="IPR003660">
    <property type="entry name" value="HAMP_dom"/>
</dbReference>
<feature type="domain" description="PAS" evidence="16">
    <location>
        <begin position="389"/>
        <end position="437"/>
    </location>
</feature>
<dbReference type="PROSITE" id="PS50112">
    <property type="entry name" value="PAS"/>
    <property type="match status" value="1"/>
</dbReference>
<dbReference type="AlphaFoldDB" id="A0A1B1AD73"/>
<dbReference type="Pfam" id="PF02518">
    <property type="entry name" value="HATPase_c"/>
    <property type="match status" value="1"/>
</dbReference>
<dbReference type="Gene3D" id="3.30.565.10">
    <property type="entry name" value="Histidine kinase-like ATPase, C-terminal domain"/>
    <property type="match status" value="1"/>
</dbReference>
<dbReference type="InterPro" id="IPR036097">
    <property type="entry name" value="HisK_dim/P_sf"/>
</dbReference>
<dbReference type="InterPro" id="IPR036890">
    <property type="entry name" value="HATPase_C_sf"/>
</dbReference>
<feature type="domain" description="HAMP" evidence="17">
    <location>
        <begin position="324"/>
        <end position="377"/>
    </location>
</feature>
<evidence type="ECO:0000256" key="4">
    <source>
        <dbReference type="ARBA" id="ARBA00022475"/>
    </source>
</evidence>
<keyword evidence="7 14" id="KW-0812">Transmembrane</keyword>
<dbReference type="InterPro" id="IPR045671">
    <property type="entry name" value="NtrY-like_N"/>
</dbReference>
<dbReference type="CDD" id="cd06225">
    <property type="entry name" value="HAMP"/>
    <property type="match status" value="1"/>
</dbReference>
<keyword evidence="9" id="KW-0418">Kinase</keyword>
<comment type="catalytic activity">
    <reaction evidence="1">
        <text>ATP + protein L-histidine = ADP + protein N-phospho-L-histidine.</text>
        <dbReference type="EC" id="2.7.13.3"/>
    </reaction>
</comment>
<sequence length="746" mass="80294">MAEITVDEPAEAAVLSDQPQSRSALTFLVGLAVAGALTAVATILLLMGDGLAGDDSGVIQMLLILSLVISAALAGILIHRILRVARAWRAAATGARLHLRFVTLFSLAALAPAIIVAAFLGFTFTQGVERWFSERVESTIENAADVGRAYVELASGGLGGEVQAMAEDLNNARAGLTSDPSRYAAFLQLQGERRELSSVYVIDSSGSVIAGGSLVETAVPYRAPSAEAFATANQGQMSVRFDQENDRLRALYRLSAYNDAYVLVSKNLEPGIVAQLRQFDESVSEYRSARLQQNSLRSLFGMAYLATAVLLLLGAGWVGLTSASRVAEPIGRLVGAARRVASGDLSARVSVGEERDEVDALASAFNRMTAQLEAQRRDVVTAQEDSENRRSFIEAVLAGVSAGVMGLDHNGRVSAANRSAVQLLGLENTNIIGRRLIDLTPEFTELLNQPPRAGEAPPQRVDLMREGGSVNLSVRMSPEADGGLVLTFDDMTKLISAQRQEAWKDVARRIAHEIKNPLTPIQLSAERLRKKYSAEITSDPDTFAKCTDTILRQVADIGRMVDEFSSFARMPTPRMAYADISDVARSTVFAQRLVFPDIRIEVEGADQPIALVSDERLIGQSLLNLIKNASESVQARRERDGEPKDGFVTLRLRDLDFGVQFEVIDNGLGFPEKDRHRLIEPYVTTRTKGAGLGLAIVARIIEDHGGLIELDDAPGGGPGAVVRFVLPKRGEDAIDNAAEHGAGAPQ</sequence>
<dbReference type="PIRSF" id="PIRSF037532">
    <property type="entry name" value="STHK_NtrY"/>
    <property type="match status" value="1"/>
</dbReference>
<evidence type="ECO:0000256" key="11">
    <source>
        <dbReference type="ARBA" id="ARBA00022989"/>
    </source>
</evidence>
<feature type="transmembrane region" description="Helical" evidence="14">
    <location>
        <begin position="102"/>
        <end position="125"/>
    </location>
</feature>
<keyword evidence="11 14" id="KW-1133">Transmembrane helix</keyword>
<dbReference type="InterPro" id="IPR005467">
    <property type="entry name" value="His_kinase_dom"/>
</dbReference>
<evidence type="ECO:0000256" key="8">
    <source>
        <dbReference type="ARBA" id="ARBA00022741"/>
    </source>
</evidence>
<dbReference type="EMBL" id="CP013244">
    <property type="protein sequence ID" value="ANP44500.1"/>
    <property type="molecule type" value="Genomic_DNA"/>
</dbReference>
<dbReference type="GO" id="GO:0005886">
    <property type="term" value="C:plasma membrane"/>
    <property type="evidence" value="ECO:0007669"/>
    <property type="project" value="UniProtKB-SubCell"/>
</dbReference>
<dbReference type="Pfam" id="PF00989">
    <property type="entry name" value="PAS"/>
    <property type="match status" value="1"/>
</dbReference>
<dbReference type="Gene3D" id="3.30.450.20">
    <property type="entry name" value="PAS domain"/>
    <property type="match status" value="1"/>
</dbReference>
<evidence type="ECO:0000256" key="6">
    <source>
        <dbReference type="ARBA" id="ARBA00022679"/>
    </source>
</evidence>
<dbReference type="GO" id="GO:0006355">
    <property type="term" value="P:regulation of DNA-templated transcription"/>
    <property type="evidence" value="ECO:0007669"/>
    <property type="project" value="InterPro"/>
</dbReference>
<evidence type="ECO:0000256" key="13">
    <source>
        <dbReference type="ARBA" id="ARBA00023136"/>
    </source>
</evidence>
<dbReference type="SMART" id="SM00387">
    <property type="entry name" value="HATPase_c"/>
    <property type="match status" value="1"/>
</dbReference>